<reference evidence="3 4" key="1">
    <citation type="submission" date="2023-10" db="EMBL/GenBank/DDBJ databases">
        <authorList>
            <person name="Maclean D."/>
            <person name="Macfadyen A."/>
        </authorList>
    </citation>
    <scope>NUCLEOTIDE SEQUENCE [LARGE SCALE GENOMIC DNA]</scope>
</reference>
<keyword evidence="4" id="KW-1185">Reference proteome</keyword>
<dbReference type="GO" id="GO:0061630">
    <property type="term" value="F:ubiquitin protein ligase activity"/>
    <property type="evidence" value="ECO:0007669"/>
    <property type="project" value="InterPro"/>
</dbReference>
<organism evidence="3 4">
    <name type="scientific">Coccomyxa viridis</name>
    <dbReference type="NCBI Taxonomy" id="1274662"/>
    <lineage>
        <taxon>Eukaryota</taxon>
        <taxon>Viridiplantae</taxon>
        <taxon>Chlorophyta</taxon>
        <taxon>core chlorophytes</taxon>
        <taxon>Trebouxiophyceae</taxon>
        <taxon>Trebouxiophyceae incertae sedis</taxon>
        <taxon>Coccomyxaceae</taxon>
        <taxon>Coccomyxa</taxon>
    </lineage>
</organism>
<feature type="compositionally biased region" description="Low complexity" evidence="1">
    <location>
        <begin position="285"/>
        <end position="295"/>
    </location>
</feature>
<evidence type="ECO:0000259" key="2">
    <source>
        <dbReference type="PROSITE" id="PS51698"/>
    </source>
</evidence>
<dbReference type="SMART" id="SM00504">
    <property type="entry name" value="Ubox"/>
    <property type="match status" value="1"/>
</dbReference>
<dbReference type="InterPro" id="IPR003613">
    <property type="entry name" value="Ubox_domain"/>
</dbReference>
<dbReference type="Proteomes" id="UP001314263">
    <property type="component" value="Unassembled WGS sequence"/>
</dbReference>
<accession>A0AAV1I6X9</accession>
<feature type="region of interest" description="Disordered" evidence="1">
    <location>
        <begin position="445"/>
        <end position="473"/>
    </location>
</feature>
<dbReference type="AlphaFoldDB" id="A0AAV1I6X9"/>
<feature type="region of interest" description="Disordered" evidence="1">
    <location>
        <begin position="522"/>
        <end position="543"/>
    </location>
</feature>
<name>A0AAV1I6X9_9CHLO</name>
<dbReference type="InterPro" id="IPR013083">
    <property type="entry name" value="Znf_RING/FYVE/PHD"/>
</dbReference>
<comment type="caution">
    <text evidence="3">The sequence shown here is derived from an EMBL/GenBank/DDBJ whole genome shotgun (WGS) entry which is preliminary data.</text>
</comment>
<dbReference type="SUPFAM" id="SSF57850">
    <property type="entry name" value="RING/U-box"/>
    <property type="match status" value="1"/>
</dbReference>
<evidence type="ECO:0000313" key="4">
    <source>
        <dbReference type="Proteomes" id="UP001314263"/>
    </source>
</evidence>
<dbReference type="InterPro" id="IPR045210">
    <property type="entry name" value="RING-Ubox_PUB"/>
</dbReference>
<proteinExistence type="predicted"/>
<dbReference type="PANTHER" id="PTHR22849:SF163">
    <property type="entry name" value="U-BOX DOMAIN-CONTAINING PROTEIN"/>
    <property type="match status" value="1"/>
</dbReference>
<feature type="region of interest" description="Disordered" evidence="1">
    <location>
        <begin position="236"/>
        <end position="386"/>
    </location>
</feature>
<dbReference type="GO" id="GO:0016567">
    <property type="term" value="P:protein ubiquitination"/>
    <property type="evidence" value="ECO:0007669"/>
    <property type="project" value="InterPro"/>
</dbReference>
<dbReference type="EMBL" id="CAUYUE010000008">
    <property type="protein sequence ID" value="CAK0783106.1"/>
    <property type="molecule type" value="Genomic_DNA"/>
</dbReference>
<dbReference type="Pfam" id="PF04564">
    <property type="entry name" value="U-box"/>
    <property type="match status" value="1"/>
</dbReference>
<dbReference type="PROSITE" id="PS51698">
    <property type="entry name" value="U_BOX"/>
    <property type="match status" value="1"/>
</dbReference>
<feature type="compositionally biased region" description="Polar residues" evidence="1">
    <location>
        <begin position="243"/>
        <end position="252"/>
    </location>
</feature>
<feature type="compositionally biased region" description="Polar residues" evidence="1">
    <location>
        <begin position="531"/>
        <end position="543"/>
    </location>
</feature>
<feature type="compositionally biased region" description="Polar residues" evidence="1">
    <location>
        <begin position="363"/>
        <end position="377"/>
    </location>
</feature>
<evidence type="ECO:0000313" key="3">
    <source>
        <dbReference type="EMBL" id="CAK0783106.1"/>
    </source>
</evidence>
<feature type="region of interest" description="Disordered" evidence="1">
    <location>
        <begin position="562"/>
        <end position="646"/>
    </location>
</feature>
<gene>
    <name evidence="3" type="ORF">CVIRNUC_006301</name>
</gene>
<dbReference type="PANTHER" id="PTHR22849">
    <property type="entry name" value="WDSAM1 PROTEIN"/>
    <property type="match status" value="1"/>
</dbReference>
<dbReference type="InterPro" id="IPR045185">
    <property type="entry name" value="PUB22/23/24-like"/>
</dbReference>
<dbReference type="Gene3D" id="3.30.40.10">
    <property type="entry name" value="Zinc/RING finger domain, C3HC4 (zinc finger)"/>
    <property type="match status" value="1"/>
</dbReference>
<feature type="compositionally biased region" description="Low complexity" evidence="1">
    <location>
        <begin position="263"/>
        <end position="273"/>
    </location>
</feature>
<feature type="domain" description="U-box" evidence="2">
    <location>
        <begin position="45"/>
        <end position="120"/>
    </location>
</feature>
<protein>
    <recommendedName>
        <fullName evidence="2">U-box domain-containing protein</fullName>
    </recommendedName>
</protein>
<evidence type="ECO:0000256" key="1">
    <source>
        <dbReference type="SAM" id="MobiDB-lite"/>
    </source>
</evidence>
<sequence length="727" mass="75413">MAAPTHQLPPTPPGVSAASTGAVAFQSWLADEEEEWRLSQRLEASCPKEFKCPISLDIMQDPIILVETGMTYDRDQIRKWLLLGGSKCPLTGVQLVTRKVISHKALKRRIERWVASGGVPEAALPLAADLPMYASEASYQVLSQGAPRADSLAGSLAHPDSLRAESVAASAGYHSAAMRKASLFERARSEASSVGQRQRSHRQGPPRRTPSQPLPHPNVSSSSLLLQKLSSSALSKIAGGSSRAESSETSPRSAAEAGGGAPYAGQISSADPAGGAGSGVTVSQASGPADAAAAEAHTRAQRGQTGDAVRSSPASVKGRAAALEALQGAPVAPQQPGDNPAARDSAALRKPPAAKCGEAVPSRGQSASPAAVSSTSEAPGVPAEPVKAPEQLGTQQHAAPRWALDTSGKQLLAFFDKDLLASGHAAMTTAADEGKSWERRRMSGDVEQPIPGDLQDTQQTGPDTHAKEPNGCQTDAHEAAAPAIALHPVGDAEHDADEAGEEQPDVALAELEAALAHCAAPAKQRVAGDPGNSQSTKSSSSAVETISVIATAEMIVKPPRSRVSCLGGGVQPKHRGSGVRQVSPGEYYNAGRRAPLPPSQSSMASSERALRSRQMPSPSHGTHGVHKGSAQHGYLRSLPPRARPPARQGMGWARCFGCNVPPSLRNRASLSHTSSRASSARIDSWVEGSDEEVVTVHDFARHVIAAAARRASQQTAAYTAGPSSTAD</sequence>
<dbReference type="CDD" id="cd16664">
    <property type="entry name" value="RING-Ubox_PUB"/>
    <property type="match status" value="1"/>
</dbReference>
<feature type="region of interest" description="Disordered" evidence="1">
    <location>
        <begin position="187"/>
        <end position="222"/>
    </location>
</feature>